<accession>A0AA35LQ14</accession>
<protein>
    <submittedName>
        <fullName evidence="2">Uncharacterized protein</fullName>
    </submittedName>
</protein>
<dbReference type="EMBL" id="CABFNP030000459">
    <property type="protein sequence ID" value="CAI6021475.1"/>
    <property type="molecule type" value="Genomic_DNA"/>
</dbReference>
<evidence type="ECO:0000313" key="2">
    <source>
        <dbReference type="EMBL" id="CAI6021475.1"/>
    </source>
</evidence>
<evidence type="ECO:0000256" key="1">
    <source>
        <dbReference type="SAM" id="SignalP"/>
    </source>
</evidence>
<dbReference type="Proteomes" id="UP001160390">
    <property type="component" value="Unassembled WGS sequence"/>
</dbReference>
<keyword evidence="1" id="KW-0732">Signal</keyword>
<dbReference type="AlphaFoldDB" id="A0AA35LQ14"/>
<feature type="signal peptide" evidence="1">
    <location>
        <begin position="1"/>
        <end position="23"/>
    </location>
</feature>
<reference evidence="2" key="1">
    <citation type="submission" date="2023-01" db="EMBL/GenBank/DDBJ databases">
        <authorList>
            <person name="Piombo E."/>
        </authorList>
    </citation>
    <scope>NUCLEOTIDE SEQUENCE</scope>
</reference>
<keyword evidence="3" id="KW-1185">Reference proteome</keyword>
<feature type="chain" id="PRO_5041320882" evidence="1">
    <location>
        <begin position="24"/>
        <end position="220"/>
    </location>
</feature>
<gene>
    <name evidence="2" type="ORF">CCHLO57077_00013419</name>
</gene>
<organism evidence="2 3">
    <name type="scientific">Clonostachys chloroleuca</name>
    <dbReference type="NCBI Taxonomy" id="1926264"/>
    <lineage>
        <taxon>Eukaryota</taxon>
        <taxon>Fungi</taxon>
        <taxon>Dikarya</taxon>
        <taxon>Ascomycota</taxon>
        <taxon>Pezizomycotina</taxon>
        <taxon>Sordariomycetes</taxon>
        <taxon>Hypocreomycetidae</taxon>
        <taxon>Hypocreales</taxon>
        <taxon>Bionectriaceae</taxon>
        <taxon>Clonostachys</taxon>
    </lineage>
</organism>
<evidence type="ECO:0000313" key="3">
    <source>
        <dbReference type="Proteomes" id="UP001160390"/>
    </source>
</evidence>
<sequence length="220" mass="24062">MVCLKQLSLTAVVALSLSETGLAAPVYAPINERALEDRAIKNLVAGVRKHGSETIGNTINALKVAAELKSALTPQPQQRGLDDLDERSLSYLEDRGVKTQRLKKAASSFGRHGPTALGHLFAGVTAVAEAKNAFFPQPQQPQRRGLEQLEGRGVKTQRFKKTASSVGRHGLAVLELGVDGLTAAAEVKKAFFSQPQQPKRRSLEELEQRAFEDYIRELYF</sequence>
<name>A0AA35LQ14_9HYPO</name>
<comment type="caution">
    <text evidence="2">The sequence shown here is derived from an EMBL/GenBank/DDBJ whole genome shotgun (WGS) entry which is preliminary data.</text>
</comment>
<proteinExistence type="predicted"/>